<dbReference type="NCBIfam" id="TIGR00756">
    <property type="entry name" value="PPR"/>
    <property type="match status" value="8"/>
</dbReference>
<dbReference type="EMBL" id="JACGWK010000001">
    <property type="protein sequence ID" value="KAL0381537.1"/>
    <property type="molecule type" value="Genomic_DNA"/>
</dbReference>
<feature type="repeat" description="PPR" evidence="3">
    <location>
        <begin position="187"/>
        <end position="221"/>
    </location>
</feature>
<feature type="repeat" description="PPR" evidence="3">
    <location>
        <begin position="46"/>
        <end position="80"/>
    </location>
</feature>
<dbReference type="PROSITE" id="PS51375">
    <property type="entry name" value="PPR"/>
    <property type="match status" value="8"/>
</dbReference>
<dbReference type="Pfam" id="PF12854">
    <property type="entry name" value="PPR_1"/>
    <property type="match status" value="1"/>
</dbReference>
<feature type="repeat" description="PPR" evidence="3">
    <location>
        <begin position="257"/>
        <end position="291"/>
    </location>
</feature>
<dbReference type="GO" id="GO:0005739">
    <property type="term" value="C:mitochondrion"/>
    <property type="evidence" value="ECO:0007669"/>
    <property type="project" value="TreeGrafter"/>
</dbReference>
<dbReference type="FunFam" id="1.25.40.10:FF:000294">
    <property type="entry name" value="Pentatricopeptide repeat-containing protein At1g09900"/>
    <property type="match status" value="1"/>
</dbReference>
<dbReference type="AlphaFoldDB" id="A0AAW2RN63"/>
<feature type="repeat" description="PPR" evidence="3">
    <location>
        <begin position="11"/>
        <end position="45"/>
    </location>
</feature>
<sequence>MRCSKNACSPDIWTYNLIINGMCKLGCLADASTVMNDAITKGFLPDIFTFNTLIDGYCKQLKMGEALEIVNTMWDHDITPDIITYNIILDGLCKSSSADNVLETFKAMMEKGCIPNVITYNILIESFCKARKLARAVELLNEIQQNGMHPDTVTFGTLINGFCENGDLDEAYLLFRRMEKQYKLSPTLATYNILINAFSERLSMDMAAKLFHEMGDSGCPPDNYTYRCMIDGFCKTGNIDSGYRFLLDNIMKGFIPSLTTFGRVLNCLCVKHRLREAVEIIHLMVHKGVVPEAVNMIFEADKKEVAAPKIVVEDLLRKSHISYYAYELLHEAIRDKKLLKKKHGSRNGHT</sequence>
<feature type="repeat" description="PPR" evidence="3">
    <location>
        <begin position="222"/>
        <end position="256"/>
    </location>
</feature>
<dbReference type="PANTHER" id="PTHR47934:SF6">
    <property type="entry name" value="MITOCHONDRIAL GROUP I INTRON SPLICING FACTOR CCM1-RELATED"/>
    <property type="match status" value="1"/>
</dbReference>
<protein>
    <submittedName>
        <fullName evidence="4">Pentatricopeptide repeat-containing protein</fullName>
    </submittedName>
</protein>
<dbReference type="GO" id="GO:0006396">
    <property type="term" value="P:RNA processing"/>
    <property type="evidence" value="ECO:0007669"/>
    <property type="project" value="TreeGrafter"/>
</dbReference>
<proteinExistence type="inferred from homology"/>
<dbReference type="PANTHER" id="PTHR47934">
    <property type="entry name" value="PENTATRICOPEPTIDE REPEAT-CONTAINING PROTEIN PET309, MITOCHONDRIAL"/>
    <property type="match status" value="1"/>
</dbReference>
<keyword evidence="2" id="KW-0677">Repeat</keyword>
<name>A0AAW2RN63_9LAMI</name>
<reference evidence="4" key="2">
    <citation type="journal article" date="2024" name="Plant">
        <title>Genomic evolution and insights into agronomic trait innovations of Sesamum species.</title>
        <authorList>
            <person name="Miao H."/>
            <person name="Wang L."/>
            <person name="Qu L."/>
            <person name="Liu H."/>
            <person name="Sun Y."/>
            <person name="Le M."/>
            <person name="Wang Q."/>
            <person name="Wei S."/>
            <person name="Zheng Y."/>
            <person name="Lin W."/>
            <person name="Duan Y."/>
            <person name="Cao H."/>
            <person name="Xiong S."/>
            <person name="Wang X."/>
            <person name="Wei L."/>
            <person name="Li C."/>
            <person name="Ma Q."/>
            <person name="Ju M."/>
            <person name="Zhao R."/>
            <person name="Li G."/>
            <person name="Mu C."/>
            <person name="Tian Q."/>
            <person name="Mei H."/>
            <person name="Zhang T."/>
            <person name="Gao T."/>
            <person name="Zhang H."/>
        </authorList>
    </citation>
    <scope>NUCLEOTIDE SEQUENCE</scope>
    <source>
        <strain evidence="4">G01</strain>
    </source>
</reference>
<evidence type="ECO:0000313" key="4">
    <source>
        <dbReference type="EMBL" id="KAL0381537.1"/>
    </source>
</evidence>
<dbReference type="InterPro" id="IPR011990">
    <property type="entry name" value="TPR-like_helical_dom_sf"/>
</dbReference>
<dbReference type="InterPro" id="IPR051114">
    <property type="entry name" value="Mito_RNA_Proc_CCM1"/>
</dbReference>
<accession>A0AAW2RN63</accession>
<evidence type="ECO:0000256" key="3">
    <source>
        <dbReference type="PROSITE-ProRule" id="PRU00708"/>
    </source>
</evidence>
<dbReference type="InterPro" id="IPR002885">
    <property type="entry name" value="PPR_rpt"/>
</dbReference>
<comment type="similarity">
    <text evidence="1">Belongs to the PPR family. P subfamily.</text>
</comment>
<dbReference type="GO" id="GO:0007005">
    <property type="term" value="P:mitochondrion organization"/>
    <property type="evidence" value="ECO:0007669"/>
    <property type="project" value="TreeGrafter"/>
</dbReference>
<organism evidence="4">
    <name type="scientific">Sesamum angustifolium</name>
    <dbReference type="NCBI Taxonomy" id="2727405"/>
    <lineage>
        <taxon>Eukaryota</taxon>
        <taxon>Viridiplantae</taxon>
        <taxon>Streptophyta</taxon>
        <taxon>Embryophyta</taxon>
        <taxon>Tracheophyta</taxon>
        <taxon>Spermatophyta</taxon>
        <taxon>Magnoliopsida</taxon>
        <taxon>eudicotyledons</taxon>
        <taxon>Gunneridae</taxon>
        <taxon>Pentapetalae</taxon>
        <taxon>asterids</taxon>
        <taxon>lamiids</taxon>
        <taxon>Lamiales</taxon>
        <taxon>Pedaliaceae</taxon>
        <taxon>Sesamum</taxon>
    </lineage>
</organism>
<comment type="caution">
    <text evidence="4">The sequence shown here is derived from an EMBL/GenBank/DDBJ whole genome shotgun (WGS) entry which is preliminary data.</text>
</comment>
<feature type="repeat" description="PPR" evidence="3">
    <location>
        <begin position="116"/>
        <end position="150"/>
    </location>
</feature>
<dbReference type="Gene3D" id="1.25.40.10">
    <property type="entry name" value="Tetratricopeptide repeat domain"/>
    <property type="match status" value="3"/>
</dbReference>
<dbReference type="Pfam" id="PF13041">
    <property type="entry name" value="PPR_2"/>
    <property type="match status" value="3"/>
</dbReference>
<gene>
    <name evidence="4" type="ORF">Sangu_0218000</name>
</gene>
<feature type="repeat" description="PPR" evidence="3">
    <location>
        <begin position="151"/>
        <end position="181"/>
    </location>
</feature>
<dbReference type="GO" id="GO:0003729">
    <property type="term" value="F:mRNA binding"/>
    <property type="evidence" value="ECO:0007669"/>
    <property type="project" value="TreeGrafter"/>
</dbReference>
<evidence type="ECO:0000256" key="1">
    <source>
        <dbReference type="ARBA" id="ARBA00007626"/>
    </source>
</evidence>
<reference evidence="4" key="1">
    <citation type="submission" date="2020-06" db="EMBL/GenBank/DDBJ databases">
        <authorList>
            <person name="Li T."/>
            <person name="Hu X."/>
            <person name="Zhang T."/>
            <person name="Song X."/>
            <person name="Zhang H."/>
            <person name="Dai N."/>
            <person name="Sheng W."/>
            <person name="Hou X."/>
            <person name="Wei L."/>
        </authorList>
    </citation>
    <scope>NUCLEOTIDE SEQUENCE</scope>
    <source>
        <strain evidence="4">G01</strain>
        <tissue evidence="4">Leaf</tissue>
    </source>
</reference>
<evidence type="ECO:0000256" key="2">
    <source>
        <dbReference type="ARBA" id="ARBA00022737"/>
    </source>
</evidence>
<dbReference type="Pfam" id="PF01535">
    <property type="entry name" value="PPR"/>
    <property type="match status" value="1"/>
</dbReference>
<feature type="repeat" description="PPR" evidence="3">
    <location>
        <begin position="81"/>
        <end position="115"/>
    </location>
</feature>